<dbReference type="EMBL" id="WOTB01000002">
    <property type="protein sequence ID" value="NHN83298.1"/>
    <property type="molecule type" value="Genomic_DNA"/>
</dbReference>
<gene>
    <name evidence="4" type="ORF">GOB93_01405</name>
</gene>
<evidence type="ECO:0000259" key="3">
    <source>
        <dbReference type="Pfam" id="PF07715"/>
    </source>
</evidence>
<feature type="compositionally biased region" description="Low complexity" evidence="2">
    <location>
        <begin position="27"/>
        <end position="36"/>
    </location>
</feature>
<protein>
    <submittedName>
        <fullName evidence="4">TonB-dependent receptor plug domain-containing protein</fullName>
    </submittedName>
</protein>
<dbReference type="Pfam" id="PF07715">
    <property type="entry name" value="Plug"/>
    <property type="match status" value="1"/>
</dbReference>
<dbReference type="InterPro" id="IPR037066">
    <property type="entry name" value="Plug_dom_sf"/>
</dbReference>
<evidence type="ECO:0000313" key="4">
    <source>
        <dbReference type="EMBL" id="NHN83298.1"/>
    </source>
</evidence>
<keyword evidence="5" id="KW-1185">Reference proteome</keyword>
<evidence type="ECO:0000256" key="2">
    <source>
        <dbReference type="SAM" id="MobiDB-lite"/>
    </source>
</evidence>
<keyword evidence="1" id="KW-0472">Membrane</keyword>
<dbReference type="InterPro" id="IPR039426">
    <property type="entry name" value="TonB-dep_rcpt-like"/>
</dbReference>
<keyword evidence="1" id="KW-1134">Transmembrane beta strand</keyword>
<keyword evidence="1" id="KW-0812">Transmembrane</keyword>
<dbReference type="Proteomes" id="UP000635278">
    <property type="component" value="Unassembled WGS sequence"/>
</dbReference>
<dbReference type="Gene3D" id="2.170.130.10">
    <property type="entry name" value="TonB-dependent receptor, plug domain"/>
    <property type="match status" value="1"/>
</dbReference>
<sequence length="267" mass="28014">MRTFRHRLYVTATLFTVQNIVTPVSPAAAQESPSAATGTKTERKTPVQTRTVSRSAAMPQKTGVSLVKTVRHPALPATETEQLIVTGTRDAHRTARSSSSPIDIITSAELARTGALNISDALTRTDPSINSSITGGSGVVAGLRMRGLSPNEVLVLVDGKRRHATGVVATYSGPEHGATPVDLNAIPISAIDHIEVLRDGAAAMYGSDAIAGVVNIILKKTPHGLNTSFQTGAHPFSNLYGSPGWDYQLNADGGIGFSGNGYLHLRA</sequence>
<dbReference type="PANTHER" id="PTHR47234">
    <property type="match status" value="1"/>
</dbReference>
<keyword evidence="1" id="KW-0813">Transport</keyword>
<dbReference type="SUPFAM" id="SSF56935">
    <property type="entry name" value="Porins"/>
    <property type="match status" value="1"/>
</dbReference>
<reference evidence="4 5" key="1">
    <citation type="journal article" date="2020" name="Int. J. Syst. Evol. Microbiol.">
        <title>Novel acetic acid bacteria from cider fermentations: Acetobacter conturbans sp. nov. and Acetobacter fallax sp. nov.</title>
        <authorList>
            <person name="Sombolestani A.S."/>
            <person name="Cleenwerck I."/>
            <person name="Cnockaert M."/>
            <person name="Borremans W."/>
            <person name="Wieme A.D."/>
            <person name="De Vuyst L."/>
            <person name="Vandamme P."/>
        </authorList>
    </citation>
    <scope>NUCLEOTIDE SEQUENCE [LARGE SCALE GENOMIC DNA]</scope>
    <source>
        <strain evidence="4 5">LMG 30640</strain>
    </source>
</reference>
<feature type="domain" description="TonB-dependent receptor plug" evidence="3">
    <location>
        <begin position="95"/>
        <end position="213"/>
    </location>
</feature>
<comment type="subcellular location">
    <subcellularLocation>
        <location evidence="1">Cell outer membrane</location>
        <topology evidence="1">Multi-pass membrane protein</topology>
    </subcellularLocation>
</comment>
<comment type="caution">
    <text evidence="4">The sequence shown here is derived from an EMBL/GenBank/DDBJ whole genome shotgun (WGS) entry which is preliminary data.</text>
</comment>
<accession>A0ABX0JMH2</accession>
<dbReference type="InterPro" id="IPR012910">
    <property type="entry name" value="Plug_dom"/>
</dbReference>
<feature type="region of interest" description="Disordered" evidence="2">
    <location>
        <begin position="27"/>
        <end position="60"/>
    </location>
</feature>
<evidence type="ECO:0000313" key="5">
    <source>
        <dbReference type="Proteomes" id="UP000635278"/>
    </source>
</evidence>
<dbReference type="PROSITE" id="PS52016">
    <property type="entry name" value="TONB_DEPENDENT_REC_3"/>
    <property type="match status" value="1"/>
</dbReference>
<name>A0ABX0JMH2_9PROT</name>
<keyword evidence="4" id="KW-0675">Receptor</keyword>
<organism evidence="4 5">
    <name type="scientific">Acetobacter musti</name>
    <dbReference type="NCBI Taxonomy" id="864732"/>
    <lineage>
        <taxon>Bacteria</taxon>
        <taxon>Pseudomonadati</taxon>
        <taxon>Pseudomonadota</taxon>
        <taxon>Alphaproteobacteria</taxon>
        <taxon>Acetobacterales</taxon>
        <taxon>Acetobacteraceae</taxon>
        <taxon>Acetobacter</taxon>
    </lineage>
</organism>
<dbReference type="PANTHER" id="PTHR47234:SF3">
    <property type="entry name" value="SECRETIN_TONB SHORT N-TERMINAL DOMAIN-CONTAINING PROTEIN"/>
    <property type="match status" value="1"/>
</dbReference>
<comment type="similarity">
    <text evidence="1">Belongs to the TonB-dependent receptor family.</text>
</comment>
<evidence type="ECO:0000256" key="1">
    <source>
        <dbReference type="PROSITE-ProRule" id="PRU01360"/>
    </source>
</evidence>
<keyword evidence="1" id="KW-0998">Cell outer membrane</keyword>
<proteinExistence type="inferred from homology"/>